<sequence length="300" mass="33624">MEGLEREGPNDVQEKAGLLGCLFSRKRPTPEDVLTCWVPEEISREQRVDGFSTTDCALQEEAKSWERPTNRTRLGKGGEWCLRVQATENEKGELWEECSLAKFSQFLGNQDSGDVGGYSEKPGHWEIFRWRALNAEGAAGGILICWDKRVLDILDWEEGRVCGRNWGRLEGFGTIPGVLVGTSTSLCSNKKGVAKKNHLSHEEICRDCGRVRVVDMPLQGENSPGMGGSTIRLSRPISDHFPIVLEGGGIRRGPTPFRFENMWLKVEGFQDVVRAWWQGIDVRGSASYRLAIKMKEIKKG</sequence>
<reference evidence="1 2" key="1">
    <citation type="journal article" date="2018" name="PLoS Genet.">
        <title>Population sequencing reveals clonal diversity and ancestral inbreeding in the grapevine cultivar Chardonnay.</title>
        <authorList>
            <person name="Roach M.J."/>
            <person name="Johnson D.L."/>
            <person name="Bohlmann J."/>
            <person name="van Vuuren H.J."/>
            <person name="Jones S.J."/>
            <person name="Pretorius I.S."/>
            <person name="Schmidt S.A."/>
            <person name="Borneman A.R."/>
        </authorList>
    </citation>
    <scope>NUCLEOTIDE SEQUENCE [LARGE SCALE GENOMIC DNA]</scope>
    <source>
        <strain evidence="2">cv. Chardonnay</strain>
        <tissue evidence="1">Leaf</tissue>
    </source>
</reference>
<accession>A0A438H4Y6</accession>
<evidence type="ECO:0000313" key="1">
    <source>
        <dbReference type="EMBL" id="RVW79341.1"/>
    </source>
</evidence>
<organism evidence="1 2">
    <name type="scientific">Vitis vinifera</name>
    <name type="common">Grape</name>
    <dbReference type="NCBI Taxonomy" id="29760"/>
    <lineage>
        <taxon>Eukaryota</taxon>
        <taxon>Viridiplantae</taxon>
        <taxon>Streptophyta</taxon>
        <taxon>Embryophyta</taxon>
        <taxon>Tracheophyta</taxon>
        <taxon>Spermatophyta</taxon>
        <taxon>Magnoliopsida</taxon>
        <taxon>eudicotyledons</taxon>
        <taxon>Gunneridae</taxon>
        <taxon>Pentapetalae</taxon>
        <taxon>rosids</taxon>
        <taxon>Vitales</taxon>
        <taxon>Vitaceae</taxon>
        <taxon>Viteae</taxon>
        <taxon>Vitis</taxon>
    </lineage>
</organism>
<comment type="caution">
    <text evidence="1">The sequence shown here is derived from an EMBL/GenBank/DDBJ whole genome shotgun (WGS) entry which is preliminary data.</text>
</comment>
<dbReference type="AlphaFoldDB" id="A0A438H4Y6"/>
<dbReference type="Proteomes" id="UP000288805">
    <property type="component" value="Unassembled WGS sequence"/>
</dbReference>
<evidence type="ECO:0008006" key="3">
    <source>
        <dbReference type="Google" id="ProtNLM"/>
    </source>
</evidence>
<gene>
    <name evidence="1" type="ORF">CK203_040862</name>
</gene>
<name>A0A438H4Y6_VITVI</name>
<dbReference type="EMBL" id="QGNW01000282">
    <property type="protein sequence ID" value="RVW79341.1"/>
    <property type="molecule type" value="Genomic_DNA"/>
</dbReference>
<proteinExistence type="predicted"/>
<evidence type="ECO:0000313" key="2">
    <source>
        <dbReference type="Proteomes" id="UP000288805"/>
    </source>
</evidence>
<protein>
    <recommendedName>
        <fullName evidence="3">DUF4283 domain-containing protein</fullName>
    </recommendedName>
</protein>